<protein>
    <submittedName>
        <fullName evidence="6">Peptidase inhibitor</fullName>
    </submittedName>
</protein>
<feature type="domain" description="Alpha-2-macroglobulin" evidence="5">
    <location>
        <begin position="1236"/>
        <end position="1326"/>
    </location>
</feature>
<dbReference type="InterPro" id="IPR021868">
    <property type="entry name" value="Alpha_2_Macroglob_MG3"/>
</dbReference>
<dbReference type="OrthoDB" id="9767116at2"/>
<organism evidence="6 7">
    <name type="scientific">Leptospira semungkisensis</name>
    <dbReference type="NCBI Taxonomy" id="2484985"/>
    <lineage>
        <taxon>Bacteria</taxon>
        <taxon>Pseudomonadati</taxon>
        <taxon>Spirochaetota</taxon>
        <taxon>Spirochaetia</taxon>
        <taxon>Leptospirales</taxon>
        <taxon>Leptospiraceae</taxon>
        <taxon>Leptospira</taxon>
    </lineage>
</organism>
<dbReference type="Pfam" id="PF07703">
    <property type="entry name" value="A2M_BRD"/>
    <property type="match status" value="1"/>
</dbReference>
<feature type="domain" description="Alpha-2-macroglobulin bait region" evidence="4">
    <location>
        <begin position="1023"/>
        <end position="1178"/>
    </location>
</feature>
<keyword evidence="3" id="KW-0732">Signal</keyword>
<accession>A0A4R9FKY9</accession>
<dbReference type="Pfam" id="PF17973">
    <property type="entry name" value="bMG10"/>
    <property type="match status" value="1"/>
</dbReference>
<dbReference type="Proteomes" id="UP000297453">
    <property type="component" value="Unassembled WGS sequence"/>
</dbReference>
<dbReference type="Gene3D" id="2.60.40.1930">
    <property type="match status" value="1"/>
</dbReference>
<evidence type="ECO:0000256" key="2">
    <source>
        <dbReference type="SAM" id="MobiDB-lite"/>
    </source>
</evidence>
<feature type="signal peptide" evidence="3">
    <location>
        <begin position="1"/>
        <end position="25"/>
    </location>
</feature>
<dbReference type="Pfam" id="PF11974">
    <property type="entry name" value="bMG3"/>
    <property type="match status" value="1"/>
</dbReference>
<dbReference type="InterPro" id="IPR011625">
    <property type="entry name" value="A2M_N_BRD"/>
</dbReference>
<keyword evidence="7" id="KW-1185">Reference proteome</keyword>
<comment type="similarity">
    <text evidence="1">Belongs to the protease inhibitor I39 (alpha-2-macroglobulin) family. Bacterial alpha-2-macroglobulin subfamily.</text>
</comment>
<feature type="region of interest" description="Disordered" evidence="2">
    <location>
        <begin position="819"/>
        <end position="840"/>
    </location>
</feature>
<evidence type="ECO:0000256" key="1">
    <source>
        <dbReference type="ARBA" id="ARBA00010556"/>
    </source>
</evidence>
<evidence type="ECO:0000259" key="5">
    <source>
        <dbReference type="SMART" id="SM01360"/>
    </source>
</evidence>
<dbReference type="SMART" id="SM01360">
    <property type="entry name" value="A2M"/>
    <property type="match status" value="1"/>
</dbReference>
<reference evidence="6" key="1">
    <citation type="journal article" date="2019" name="PLoS Negl. Trop. Dis.">
        <title>Revisiting the worldwide diversity of Leptospira species in the environment.</title>
        <authorList>
            <person name="Vincent A.T."/>
            <person name="Schiettekatte O."/>
            <person name="Bourhy P."/>
            <person name="Veyrier F.J."/>
            <person name="Picardeau M."/>
        </authorList>
    </citation>
    <scope>NUCLEOTIDE SEQUENCE [LARGE SCALE GENOMIC DNA]</scope>
    <source>
        <strain evidence="6">SSS9</strain>
    </source>
</reference>
<sequence>MRLRFLFFFTIYLFSFLLLAQTSFAQGAKVQFSFSPQGETKNVGQVQVLFKEPMVPLGDPKRAVSPFTIECPAKGDERWVTETDWVYEFPQTLEGGVRCKFTTNSIKALSGNILEAGKVFSFHTGGPAVTSVSPYEGAMISEDQAFVVNFDTEPKLSDVSEKVYFAMEGLGNKIPIRILQGRERENILKVTRDDPKSKKVFVIGARQLFPGDVKLRLVVEKGLRSSSGIASSSDWATTFQVRPAFTATLNCERVNANAGCVPISPVYLSFSSPINKAWKNQISIRLKDGRLVSPKKKENEDSYYEEESSYSVSFPSPLPPQSEFEIILPKSITDDMGRSLQNISSFPLKFRTDEYPPLVKFSSGFGIVEKFPEALLPVTVRNVETPVIAKHLNPIDPSGEGELIHEQWSKLSEKGKDFIGNLFGPKQETKPSGKSIPARSLVIGSSDAKTLMRWLAKGESDDHQVSIFPAQETNAKKFGIPSPNGEKRFEVIGIPLKKSGLHIIEIESPILGQALHEEKNPYYVRTAALVTNLSIHFKWGKSSSLVWVTSLDKGQPVDGVEIGLFDCRGSQVWKGNTDQSGRLLITENQSKLQVTSCGNEEPFYSGIFLVAKKGDDFSFLHTSWDNGIETWRYKLSHDSYDSEFKYRTILDRTLFREGETVHMNHILRKADPYGFRYPNSDEIPDSVFIQHNASGQQYEFPLRWSDTFTSESSFTIPKEAILGEYSIYLKFKSRSGGEKRIFSGGFTTAQFRLPLLKGELQADSNQLITPKDIQVTGQVSYLSGGKAGLLPVTLRSSIQNTGGIYFPFNGDLEFSNGRVSVSSSSNEEEGEGSAQKQDFKSIESKTDNNGFISEKIVVPKKLEGVRSLNLEMEWKDPNGEMQTISRNFKLLPSKNLIAIQNEDWVAVKSKLKSKVYIVDASGNPVPNKKAIVKAFGIRYISHRKRLVGGFYSYDHRSERKDLGEVCSGLTDSKGILECKGSVSQAGQLYLEARVDGEDSYANTSIWIVNEQDIWFGSTDHDRMDLLPEKRKYEPGETARFQVRMPFKTATALVTVEREGVFKSFVQTLNGNQPVVEVPIENHYGPNIFVSVLAVRGRVDSPKATALVDLAKPAYRMGIAEVQVGWKPYELSLSVSADKQEYRPREKAKVKVRLSEQDRSIWKDSKITIAAVDESLLELKQNLSWNLLQTMMAPRGIQVQTSTAQMFVIGRRHFGLKSLPPGGGGGHSSTRELFDTLLFWKADLTPNSNGELEFEVPLNDSLSSFKIVAVALGGTSRFGTASTSIRTSQEILAYASVSPLVREGDKIQAGVSLKNTSDKRIDLDLSVKSEPDLRLAKKTVSLSANASETIYWEFEVPRNITEIKYEFATEASSIKFKDAFVFKQKVDKPTVSQTLQANFYQLNPTINVPLQEPEDAEPDRSKVEVSLYSSLVSGPMEGIQNYMNLYPYNCLEQKLSKAVSSGNESTWNSIMTDLPKYMDYDGLLRFFPDSISYGNVPLTTYLLLLSSESGWQIPDKSKDAMVGALNRFIDGTLYRTSPLATTDTLLRKISALEAVSKFSTIEASKIRAIETDPNRLPIESLISLRNLYRQVNWDAKKRQKVDDILRSKLRIQGSSYELSSDTSYLWWLLSSRDTVSARFLNSILNDQTWKEETPKLLRGFLNNTKSGHYDITTANAFAALAFRKYQKAFESDSVSGEVRLSLAAQSQSFDWDKKEGKLQFEFPKGKSELNVQQKGSGQPYAYVKTISAIPLKKPIHSGLRVEKQITDLQGANKTSFKEGDIVKVKIKIKSEFSISWLALKDPVPAGASVLGSGLGRDSAMLSETKTSWWESPSFVERKFEGVTAYYEYFFPGEIIYEYVYRINSPGVFRLPPTRVEALYQPEVYSVLPNSDIAVQPNR</sequence>
<evidence type="ECO:0000256" key="3">
    <source>
        <dbReference type="SAM" id="SignalP"/>
    </source>
</evidence>
<evidence type="ECO:0000259" key="4">
    <source>
        <dbReference type="SMART" id="SM01359"/>
    </source>
</evidence>
<evidence type="ECO:0000313" key="7">
    <source>
        <dbReference type="Proteomes" id="UP000297453"/>
    </source>
</evidence>
<dbReference type="InterPro" id="IPR002890">
    <property type="entry name" value="MG2"/>
</dbReference>
<evidence type="ECO:0000313" key="6">
    <source>
        <dbReference type="EMBL" id="TGJ99207.1"/>
    </source>
</evidence>
<dbReference type="Pfam" id="PF00207">
    <property type="entry name" value="A2M"/>
    <property type="match status" value="1"/>
</dbReference>
<dbReference type="GO" id="GO:0004866">
    <property type="term" value="F:endopeptidase inhibitor activity"/>
    <property type="evidence" value="ECO:0007669"/>
    <property type="project" value="InterPro"/>
</dbReference>
<dbReference type="InterPro" id="IPR001599">
    <property type="entry name" value="Macroglobln_a2"/>
</dbReference>
<dbReference type="SMART" id="SM01359">
    <property type="entry name" value="A2M_N_2"/>
    <property type="match status" value="1"/>
</dbReference>
<dbReference type="PANTHER" id="PTHR40094:SF1">
    <property type="entry name" value="UBIQUITIN DOMAIN-CONTAINING PROTEIN"/>
    <property type="match status" value="1"/>
</dbReference>
<dbReference type="Pfam" id="PF01835">
    <property type="entry name" value="MG2"/>
    <property type="match status" value="1"/>
</dbReference>
<proteinExistence type="inferred from homology"/>
<dbReference type="InterPro" id="IPR041246">
    <property type="entry name" value="Bact_MG10"/>
</dbReference>
<dbReference type="RefSeq" id="WP_135589298.1">
    <property type="nucleotide sequence ID" value="NZ_RQEP01000019.1"/>
</dbReference>
<dbReference type="InterPro" id="IPR051802">
    <property type="entry name" value="YfhM-like"/>
</dbReference>
<comment type="caution">
    <text evidence="6">The sequence shown here is derived from an EMBL/GenBank/DDBJ whole genome shotgun (WGS) entry which is preliminary data.</text>
</comment>
<feature type="chain" id="PRO_5020579555" evidence="3">
    <location>
        <begin position="26"/>
        <end position="1897"/>
    </location>
</feature>
<name>A0A4R9FKY9_9LEPT</name>
<dbReference type="EMBL" id="RQEP01000019">
    <property type="protein sequence ID" value="TGJ99207.1"/>
    <property type="molecule type" value="Genomic_DNA"/>
</dbReference>
<gene>
    <name evidence="6" type="ORF">EHO59_15125</name>
</gene>
<dbReference type="PANTHER" id="PTHR40094">
    <property type="entry name" value="ALPHA-2-MACROGLOBULIN HOMOLOG"/>
    <property type="match status" value="1"/>
</dbReference>